<comment type="catalytic activity">
    <reaction evidence="7">
        <text>tRNA(Glu) + L-glutamate + ATP = L-glutamyl-tRNA(Glu) + AMP + diphosphate</text>
        <dbReference type="Rhea" id="RHEA:23540"/>
        <dbReference type="Rhea" id="RHEA-COMP:9663"/>
        <dbReference type="Rhea" id="RHEA-COMP:9680"/>
        <dbReference type="ChEBI" id="CHEBI:29985"/>
        <dbReference type="ChEBI" id="CHEBI:30616"/>
        <dbReference type="ChEBI" id="CHEBI:33019"/>
        <dbReference type="ChEBI" id="CHEBI:78442"/>
        <dbReference type="ChEBI" id="CHEBI:78520"/>
        <dbReference type="ChEBI" id="CHEBI:456215"/>
        <dbReference type="EC" id="6.1.1.17"/>
    </reaction>
</comment>
<dbReference type="InterPro" id="IPR033910">
    <property type="entry name" value="GluRS_core"/>
</dbReference>
<evidence type="ECO:0000256" key="2">
    <source>
        <dbReference type="ARBA" id="ARBA00022598"/>
    </source>
</evidence>
<keyword evidence="3 7" id="KW-0547">Nucleotide-binding</keyword>
<comment type="subunit">
    <text evidence="7">Monomer.</text>
</comment>
<dbReference type="PANTHER" id="PTHR43311:SF2">
    <property type="entry name" value="GLUTAMATE--TRNA LIGASE, MITOCHONDRIAL-RELATED"/>
    <property type="match status" value="1"/>
</dbReference>
<dbReference type="NCBIfam" id="TIGR00464">
    <property type="entry name" value="gltX_bact"/>
    <property type="match status" value="1"/>
</dbReference>
<dbReference type="Pfam" id="PF00749">
    <property type="entry name" value="tRNA-synt_1c"/>
    <property type="match status" value="1"/>
</dbReference>
<evidence type="ECO:0000313" key="10">
    <source>
        <dbReference type="EMBL" id="MCX2744837.1"/>
    </source>
</evidence>
<dbReference type="InterPro" id="IPR020751">
    <property type="entry name" value="aa-tRNA-synth_I_codon-bd_sub2"/>
</dbReference>
<dbReference type="HAMAP" id="MF_00022">
    <property type="entry name" value="Glu_tRNA_synth_type1"/>
    <property type="match status" value="1"/>
</dbReference>
<keyword evidence="7" id="KW-0963">Cytoplasm</keyword>
<keyword evidence="2 7" id="KW-0436">Ligase</keyword>
<evidence type="ECO:0000259" key="9">
    <source>
        <dbReference type="Pfam" id="PF19269"/>
    </source>
</evidence>
<proteinExistence type="inferred from homology"/>
<dbReference type="InterPro" id="IPR001412">
    <property type="entry name" value="aa-tRNA-synth_I_CS"/>
</dbReference>
<organism evidence="10 11">
    <name type="scientific">Mangrovivirga halotolerans</name>
    <dbReference type="NCBI Taxonomy" id="2993936"/>
    <lineage>
        <taxon>Bacteria</taxon>
        <taxon>Pseudomonadati</taxon>
        <taxon>Bacteroidota</taxon>
        <taxon>Cytophagia</taxon>
        <taxon>Cytophagales</taxon>
        <taxon>Mangrovivirgaceae</taxon>
        <taxon>Mangrovivirga</taxon>
    </lineage>
</organism>
<feature type="binding site" evidence="7">
    <location>
        <position position="265"/>
    </location>
    <ligand>
        <name>ATP</name>
        <dbReference type="ChEBI" id="CHEBI:30616"/>
    </ligand>
</feature>
<feature type="short sequence motif" description="'HIGH' region" evidence="7">
    <location>
        <begin position="10"/>
        <end position="20"/>
    </location>
</feature>
<dbReference type="SUPFAM" id="SSF48163">
    <property type="entry name" value="An anticodon-binding domain of class I aminoacyl-tRNA synthetases"/>
    <property type="match status" value="1"/>
</dbReference>
<keyword evidence="5 7" id="KW-0648">Protein biosynthesis</keyword>
<dbReference type="Pfam" id="PF19269">
    <property type="entry name" value="Anticodon_2"/>
    <property type="match status" value="1"/>
</dbReference>
<dbReference type="InterPro" id="IPR004527">
    <property type="entry name" value="Glu-tRNA-ligase_bac/mito"/>
</dbReference>
<feature type="domain" description="Glutamyl/glutaminyl-tRNA synthetase class Ib catalytic" evidence="8">
    <location>
        <begin position="3"/>
        <end position="348"/>
    </location>
</feature>
<gene>
    <name evidence="7 10" type="primary">gltX</name>
    <name evidence="10" type="ORF">OO013_13215</name>
</gene>
<keyword evidence="11" id="KW-1185">Reference proteome</keyword>
<dbReference type="InterPro" id="IPR014729">
    <property type="entry name" value="Rossmann-like_a/b/a_fold"/>
</dbReference>
<accession>A0ABT3RTD7</accession>
<reference evidence="10 11" key="1">
    <citation type="submission" date="2022-11" db="EMBL/GenBank/DDBJ databases">
        <title>The characterization of three novel Bacteroidetes species and genomic analysis of their roles in tidal elemental geochemical cycles.</title>
        <authorList>
            <person name="Ma K."/>
        </authorList>
    </citation>
    <scope>NUCLEOTIDE SEQUENCE [LARGE SCALE GENOMIC DNA]</scope>
    <source>
        <strain evidence="10 11">M17</strain>
    </source>
</reference>
<evidence type="ECO:0000256" key="7">
    <source>
        <dbReference type="HAMAP-Rule" id="MF_00022"/>
    </source>
</evidence>
<evidence type="ECO:0000259" key="8">
    <source>
        <dbReference type="Pfam" id="PF00749"/>
    </source>
</evidence>
<comment type="caution">
    <text evidence="7">Lacks conserved residue(s) required for the propagation of feature annotation.</text>
</comment>
<dbReference type="InterPro" id="IPR045462">
    <property type="entry name" value="aa-tRNA-synth_I_cd-bd"/>
</dbReference>
<comment type="similarity">
    <text evidence="1 7">Belongs to the class-I aminoacyl-tRNA synthetase family. Glutamate--tRNA ligase type 1 subfamily.</text>
</comment>
<dbReference type="PANTHER" id="PTHR43311">
    <property type="entry name" value="GLUTAMATE--TRNA LIGASE"/>
    <property type="match status" value="1"/>
</dbReference>
<protein>
    <recommendedName>
        <fullName evidence="7">Glutamate--tRNA ligase</fullName>
        <ecNumber evidence="7">6.1.1.17</ecNumber>
    </recommendedName>
    <alternativeName>
        <fullName evidence="7">Glutamyl-tRNA synthetase</fullName>
        <shortName evidence="7">GluRS</shortName>
    </alternativeName>
</protein>
<keyword evidence="4 7" id="KW-0067">ATP-binding</keyword>
<feature type="domain" description="Aminoacyl-tRNA synthetase class I anticodon-binding" evidence="9">
    <location>
        <begin position="377"/>
        <end position="500"/>
    </location>
</feature>
<dbReference type="EMBL" id="JAPFQN010000006">
    <property type="protein sequence ID" value="MCX2744837.1"/>
    <property type="molecule type" value="Genomic_DNA"/>
</dbReference>
<dbReference type="PROSITE" id="PS00178">
    <property type="entry name" value="AA_TRNA_LIGASE_I"/>
    <property type="match status" value="1"/>
</dbReference>
<dbReference type="EC" id="6.1.1.17" evidence="7"/>
<evidence type="ECO:0000256" key="4">
    <source>
        <dbReference type="ARBA" id="ARBA00022840"/>
    </source>
</evidence>
<feature type="short sequence motif" description="'KMSKS' region" evidence="7">
    <location>
        <begin position="262"/>
        <end position="266"/>
    </location>
</feature>
<dbReference type="GO" id="GO:0004818">
    <property type="term" value="F:glutamate-tRNA ligase activity"/>
    <property type="evidence" value="ECO:0007669"/>
    <property type="project" value="UniProtKB-EC"/>
</dbReference>
<evidence type="ECO:0000256" key="1">
    <source>
        <dbReference type="ARBA" id="ARBA00007894"/>
    </source>
</evidence>
<dbReference type="InterPro" id="IPR049940">
    <property type="entry name" value="GluQ/Sye"/>
</dbReference>
<dbReference type="PRINTS" id="PR00987">
    <property type="entry name" value="TRNASYNTHGLU"/>
</dbReference>
<name>A0ABT3RTD7_9BACT</name>
<dbReference type="CDD" id="cd00808">
    <property type="entry name" value="GluRS_core"/>
    <property type="match status" value="1"/>
</dbReference>
<dbReference type="Gene3D" id="3.40.50.620">
    <property type="entry name" value="HUPs"/>
    <property type="match status" value="1"/>
</dbReference>
<keyword evidence="6 7" id="KW-0030">Aminoacyl-tRNA synthetase</keyword>
<evidence type="ECO:0000256" key="5">
    <source>
        <dbReference type="ARBA" id="ARBA00022917"/>
    </source>
</evidence>
<dbReference type="InterPro" id="IPR008925">
    <property type="entry name" value="aa_tRNA-synth_I_cd-bd_sf"/>
</dbReference>
<dbReference type="RefSeq" id="WP_266057342.1">
    <property type="nucleotide sequence ID" value="NZ_JAPFQN010000006.1"/>
</dbReference>
<sequence length="507" mass="58231">MSNVRVRFAPSPTGPLHIGGVRTALYNYLFAKKNNGTFILRIEDTDQNRYVEGAEDYIIQALEWAGLTPDEGPVQGGDYGPYRQSERKDLYKKYADQLVNDGKAYYAFDTPEDLEEMRARLREAKVANQQYNALTRTKMSNSFTLSPEEVQNRIENGDPYVVRLNVPAKEEIRFKDLIRGYVKVHGGTLEDKILLKSDGMPTYHLANIVDDHLMKITHVIRGEEWLPSTPIHVLLYRYLGWEDSMPEFAHLPLLLKPSGNGKLSKRDADKQGFPIFPLNWTDPEKKEISYGYKESGYLPDSFINFLSLLGWNPGNDEDIFSKERLIELFDINRIQKAGAKFDIEKAKWFNQQYLKERSDAEIGKELKIYLESHNIDCEEEKCAKIASFMKERVTFIAEMYTESKYLFEKPTEYDEKLVRKKWNNEAAEIIMDFAEKIKEENTEDPAKLKHTLMTIVDERNIGLGKVMPCIRLALTGQGGGPDLMDIIAFLGIKESTDRMITAVETLG</sequence>
<evidence type="ECO:0000256" key="3">
    <source>
        <dbReference type="ARBA" id="ARBA00022741"/>
    </source>
</evidence>
<comment type="function">
    <text evidence="7">Catalyzes the attachment of glutamate to tRNA(Glu) in a two-step reaction: glutamate is first activated by ATP to form Glu-AMP and then transferred to the acceptor end of tRNA(Glu).</text>
</comment>
<evidence type="ECO:0000256" key="6">
    <source>
        <dbReference type="ARBA" id="ARBA00023146"/>
    </source>
</evidence>
<comment type="subcellular location">
    <subcellularLocation>
        <location evidence="7">Cytoplasm</location>
    </subcellularLocation>
</comment>
<evidence type="ECO:0000313" key="11">
    <source>
        <dbReference type="Proteomes" id="UP001209885"/>
    </source>
</evidence>
<dbReference type="InterPro" id="IPR000924">
    <property type="entry name" value="Glu/Gln-tRNA-synth"/>
</dbReference>
<dbReference type="SUPFAM" id="SSF52374">
    <property type="entry name" value="Nucleotidylyl transferase"/>
    <property type="match status" value="1"/>
</dbReference>
<dbReference type="InterPro" id="IPR020058">
    <property type="entry name" value="Glu/Gln-tRNA-synth_Ib_cat-dom"/>
</dbReference>
<dbReference type="Gene3D" id="1.10.10.350">
    <property type="match status" value="1"/>
</dbReference>
<comment type="caution">
    <text evidence="10">The sequence shown here is derived from an EMBL/GenBank/DDBJ whole genome shotgun (WGS) entry which is preliminary data.</text>
</comment>
<dbReference type="Proteomes" id="UP001209885">
    <property type="component" value="Unassembled WGS sequence"/>
</dbReference>